<evidence type="ECO:0000313" key="1">
    <source>
        <dbReference type="EMBL" id="CAG7832613.1"/>
    </source>
</evidence>
<dbReference type="AlphaFoldDB" id="A0A8J2LIS1"/>
<organism evidence="1 2">
    <name type="scientific">Allacma fusca</name>
    <dbReference type="NCBI Taxonomy" id="39272"/>
    <lineage>
        <taxon>Eukaryota</taxon>
        <taxon>Metazoa</taxon>
        <taxon>Ecdysozoa</taxon>
        <taxon>Arthropoda</taxon>
        <taxon>Hexapoda</taxon>
        <taxon>Collembola</taxon>
        <taxon>Symphypleona</taxon>
        <taxon>Sminthuridae</taxon>
        <taxon>Allacma</taxon>
    </lineage>
</organism>
<proteinExistence type="predicted"/>
<name>A0A8J2LIS1_9HEXA</name>
<gene>
    <name evidence="1" type="ORF">AFUS01_LOCUS42293</name>
</gene>
<accession>A0A8J2LIS1</accession>
<reference evidence="1" key="1">
    <citation type="submission" date="2021-06" db="EMBL/GenBank/DDBJ databases">
        <authorList>
            <person name="Hodson N. C."/>
            <person name="Mongue J. A."/>
            <person name="Jaron S. K."/>
        </authorList>
    </citation>
    <scope>NUCLEOTIDE SEQUENCE</scope>
</reference>
<dbReference type="Proteomes" id="UP000708208">
    <property type="component" value="Unassembled WGS sequence"/>
</dbReference>
<evidence type="ECO:0000313" key="2">
    <source>
        <dbReference type="Proteomes" id="UP000708208"/>
    </source>
</evidence>
<dbReference type="EMBL" id="CAJVCH010566034">
    <property type="protein sequence ID" value="CAG7832613.1"/>
    <property type="molecule type" value="Genomic_DNA"/>
</dbReference>
<protein>
    <submittedName>
        <fullName evidence="1">Uncharacterized protein</fullName>
    </submittedName>
</protein>
<comment type="caution">
    <text evidence="1">The sequence shown here is derived from an EMBL/GenBank/DDBJ whole genome shotgun (WGS) entry which is preliminary data.</text>
</comment>
<sequence>MQHHLRVHQKQRCSESGPSIEWLKRVPGQTEKTDVATFGDNSEEKIALQDETASLVWYRSSGDTEHYPTQGNG</sequence>
<keyword evidence="2" id="KW-1185">Reference proteome</keyword>